<dbReference type="GO" id="GO:0016020">
    <property type="term" value="C:membrane"/>
    <property type="evidence" value="ECO:0007669"/>
    <property type="project" value="UniProtKB-SubCell"/>
</dbReference>
<dbReference type="GeneID" id="19324182"/>
<feature type="transmembrane region" description="Helical" evidence="6">
    <location>
        <begin position="145"/>
        <end position="162"/>
    </location>
</feature>
<proteinExistence type="predicted"/>
<dbReference type="eggNOG" id="KOG2533">
    <property type="taxonomic scope" value="Eukaryota"/>
</dbReference>
<evidence type="ECO:0000313" key="8">
    <source>
        <dbReference type="EMBL" id="EOO00759.1"/>
    </source>
</evidence>
<feature type="transmembrane region" description="Helical" evidence="6">
    <location>
        <begin position="174"/>
        <end position="194"/>
    </location>
</feature>
<dbReference type="EMBL" id="KB933061">
    <property type="protein sequence ID" value="EOO00759.1"/>
    <property type="molecule type" value="Genomic_DNA"/>
</dbReference>
<dbReference type="Proteomes" id="UP000014074">
    <property type="component" value="Unassembled WGS sequence"/>
</dbReference>
<organism evidence="8 9">
    <name type="scientific">Phaeoacremonium minimum (strain UCR-PA7)</name>
    <name type="common">Esca disease fungus</name>
    <name type="synonym">Togninia minima</name>
    <dbReference type="NCBI Taxonomy" id="1286976"/>
    <lineage>
        <taxon>Eukaryota</taxon>
        <taxon>Fungi</taxon>
        <taxon>Dikarya</taxon>
        <taxon>Ascomycota</taxon>
        <taxon>Pezizomycotina</taxon>
        <taxon>Sordariomycetes</taxon>
        <taxon>Sordariomycetidae</taxon>
        <taxon>Togniniales</taxon>
        <taxon>Togniniaceae</taxon>
        <taxon>Phaeoacremonium</taxon>
    </lineage>
</organism>
<dbReference type="InterPro" id="IPR036259">
    <property type="entry name" value="MFS_trans_sf"/>
</dbReference>
<dbReference type="GO" id="GO:0022857">
    <property type="term" value="F:transmembrane transporter activity"/>
    <property type="evidence" value="ECO:0007669"/>
    <property type="project" value="InterPro"/>
</dbReference>
<feature type="transmembrane region" description="Helical" evidence="6">
    <location>
        <begin position="73"/>
        <end position="90"/>
    </location>
</feature>
<feature type="transmembrane region" description="Helical" evidence="6">
    <location>
        <begin position="115"/>
        <end position="133"/>
    </location>
</feature>
<gene>
    <name evidence="8" type="ORF">UCRPA7_3799</name>
</gene>
<keyword evidence="2" id="KW-0813">Transport</keyword>
<accession>R8BN41</accession>
<evidence type="ECO:0000256" key="1">
    <source>
        <dbReference type="ARBA" id="ARBA00004141"/>
    </source>
</evidence>
<keyword evidence="9" id="KW-1185">Reference proteome</keyword>
<feature type="transmembrane region" description="Helical" evidence="6">
    <location>
        <begin position="370"/>
        <end position="390"/>
    </location>
</feature>
<dbReference type="PROSITE" id="PS50850">
    <property type="entry name" value="MFS"/>
    <property type="match status" value="1"/>
</dbReference>
<dbReference type="KEGG" id="tmn:UCRPA7_3799"/>
<feature type="transmembrane region" description="Helical" evidence="6">
    <location>
        <begin position="341"/>
        <end position="363"/>
    </location>
</feature>
<dbReference type="InterPro" id="IPR020846">
    <property type="entry name" value="MFS_dom"/>
</dbReference>
<dbReference type="PANTHER" id="PTHR43791:SF35">
    <property type="entry name" value="MAJOR FACILITATOR SUPERFAMILY (MFS) PROFILE DOMAIN-CONTAINING PROTEIN"/>
    <property type="match status" value="1"/>
</dbReference>
<feature type="transmembrane region" description="Helical" evidence="6">
    <location>
        <begin position="237"/>
        <end position="257"/>
    </location>
</feature>
<evidence type="ECO:0000256" key="6">
    <source>
        <dbReference type="SAM" id="Phobius"/>
    </source>
</evidence>
<evidence type="ECO:0000256" key="3">
    <source>
        <dbReference type="ARBA" id="ARBA00022692"/>
    </source>
</evidence>
<feature type="transmembrane region" description="Helical" evidence="6">
    <location>
        <begin position="206"/>
        <end position="225"/>
    </location>
</feature>
<dbReference type="SUPFAM" id="SSF103473">
    <property type="entry name" value="MFS general substrate transporter"/>
    <property type="match status" value="1"/>
</dbReference>
<dbReference type="InterPro" id="IPR011701">
    <property type="entry name" value="MFS"/>
</dbReference>
<feature type="transmembrane region" description="Helical" evidence="6">
    <location>
        <begin position="430"/>
        <end position="451"/>
    </location>
</feature>
<dbReference type="PANTHER" id="PTHR43791">
    <property type="entry name" value="PERMEASE-RELATED"/>
    <property type="match status" value="1"/>
</dbReference>
<keyword evidence="5 6" id="KW-0472">Membrane</keyword>
<feature type="transmembrane region" description="Helical" evidence="6">
    <location>
        <begin position="396"/>
        <end position="418"/>
    </location>
</feature>
<name>R8BN41_PHAM7</name>
<dbReference type="RefSeq" id="XP_007914459.1">
    <property type="nucleotide sequence ID" value="XM_007916268.1"/>
</dbReference>
<dbReference type="Pfam" id="PF07690">
    <property type="entry name" value="MFS_1"/>
    <property type="match status" value="1"/>
</dbReference>
<keyword evidence="4 6" id="KW-1133">Transmembrane helix</keyword>
<comment type="subcellular location">
    <subcellularLocation>
        <location evidence="1">Membrane</location>
        <topology evidence="1">Multi-pass membrane protein</topology>
    </subcellularLocation>
</comment>
<evidence type="ECO:0000256" key="2">
    <source>
        <dbReference type="ARBA" id="ARBA00022448"/>
    </source>
</evidence>
<evidence type="ECO:0000256" key="5">
    <source>
        <dbReference type="ARBA" id="ARBA00023136"/>
    </source>
</evidence>
<sequence length="520" mass="58201">MQPVSDETQETAMSDIDKMASVHKSDHVEEASETKVALEIDTIHKDEAMKVLATYTGDETWTDKEAKKLRRKIDWKLMPVLCVTYLLQYYDKAMLSQAALFGLRTDLDLLVGDRYSMSASIFYLGFILGAYPAMMLAQRFPIERVACIIVTLWGLCLILTTVCKDYRGIFAQRFFLGFLEAGISPMFMMIVGSWYKKDEQAMRMGIWYSCTGYASIVSPLVNYGFGLINGGVSSWRYMYYFAGAITMAWGVALWWVLPPDPIRAKGFNERERYILVARLRSNNSGVRNTHLKGSQILELVLDIKFWLIFAIAFLSMIANGPISTFVPIIVNGFGYSGLQALLLLLPCGAYAGTADLVLTWLAYKFPNIRSYLVFLAQMGTTLAALLLWLLPLSAKGGLLFATFILPSIGAGYAVLMGLQIANTAGYTKRSVASSGIYIGYCLGNFVGPLIFRKEDAPRYYPGFIIVVVTSLVAGVLAIVYRLVCMWDNHRRNKSGTTEGFDNAYDDDLTDLKNPQFRYIL</sequence>
<feature type="transmembrane region" description="Helical" evidence="6">
    <location>
        <begin position="305"/>
        <end position="329"/>
    </location>
</feature>
<dbReference type="Gene3D" id="1.20.1250.20">
    <property type="entry name" value="MFS general substrate transporter like domains"/>
    <property type="match status" value="2"/>
</dbReference>
<protein>
    <submittedName>
        <fullName evidence="8">Putative mfs transporter protein</fullName>
    </submittedName>
</protein>
<dbReference type="HOGENOM" id="CLU_001265_0_5_1"/>
<feature type="domain" description="Major facilitator superfamily (MFS) profile" evidence="7">
    <location>
        <begin position="77"/>
        <end position="485"/>
    </location>
</feature>
<dbReference type="OrthoDB" id="6730379at2759"/>
<feature type="transmembrane region" description="Helical" evidence="6">
    <location>
        <begin position="463"/>
        <end position="483"/>
    </location>
</feature>
<evidence type="ECO:0000259" key="7">
    <source>
        <dbReference type="PROSITE" id="PS50850"/>
    </source>
</evidence>
<dbReference type="AlphaFoldDB" id="R8BN41"/>
<evidence type="ECO:0000256" key="4">
    <source>
        <dbReference type="ARBA" id="ARBA00022989"/>
    </source>
</evidence>
<evidence type="ECO:0000313" key="9">
    <source>
        <dbReference type="Proteomes" id="UP000014074"/>
    </source>
</evidence>
<reference evidence="9" key="1">
    <citation type="journal article" date="2013" name="Genome Announc.">
        <title>Draft genome sequence of the ascomycete Phaeoacremonium aleophilum strain UCR-PA7, a causal agent of the esca disease complex in grapevines.</title>
        <authorList>
            <person name="Blanco-Ulate B."/>
            <person name="Rolshausen P."/>
            <person name="Cantu D."/>
        </authorList>
    </citation>
    <scope>NUCLEOTIDE SEQUENCE [LARGE SCALE GENOMIC DNA]</scope>
    <source>
        <strain evidence="9">UCR-PA7</strain>
    </source>
</reference>
<keyword evidence="3 6" id="KW-0812">Transmembrane</keyword>